<dbReference type="EMBL" id="JACGWY010000006">
    <property type="protein sequence ID" value="MBA8817379.1"/>
    <property type="molecule type" value="Genomic_DNA"/>
</dbReference>
<keyword evidence="3" id="KW-1185">Reference proteome</keyword>
<feature type="compositionally biased region" description="Basic and acidic residues" evidence="1">
    <location>
        <begin position="18"/>
        <end position="48"/>
    </location>
</feature>
<dbReference type="AlphaFoldDB" id="A0A7W3PMX0"/>
<dbReference type="Proteomes" id="UP000526083">
    <property type="component" value="Unassembled WGS sequence"/>
</dbReference>
<evidence type="ECO:0000313" key="2">
    <source>
        <dbReference type="EMBL" id="MBA8817379.1"/>
    </source>
</evidence>
<sequence length="48" mass="5225">MAEKNTRKEGGKTAPAKTLKEKRQAKADKKAVANRGADSDVVARSKKR</sequence>
<feature type="compositionally biased region" description="Basic and acidic residues" evidence="1">
    <location>
        <begin position="1"/>
        <end position="11"/>
    </location>
</feature>
<evidence type="ECO:0000313" key="3">
    <source>
        <dbReference type="Proteomes" id="UP000526083"/>
    </source>
</evidence>
<evidence type="ECO:0000256" key="1">
    <source>
        <dbReference type="SAM" id="MobiDB-lite"/>
    </source>
</evidence>
<dbReference type="RefSeq" id="WP_167049162.1">
    <property type="nucleotide sequence ID" value="NZ_JAAOZB010000002.1"/>
</dbReference>
<protein>
    <submittedName>
        <fullName evidence="2">Uncharacterized protein</fullName>
    </submittedName>
</protein>
<gene>
    <name evidence="2" type="ORF">FHX48_002478</name>
</gene>
<organism evidence="2 3">
    <name type="scientific">Microbacterium halimionae</name>
    <dbReference type="NCBI Taxonomy" id="1526413"/>
    <lineage>
        <taxon>Bacteria</taxon>
        <taxon>Bacillati</taxon>
        <taxon>Actinomycetota</taxon>
        <taxon>Actinomycetes</taxon>
        <taxon>Micrococcales</taxon>
        <taxon>Microbacteriaceae</taxon>
        <taxon>Microbacterium</taxon>
    </lineage>
</organism>
<accession>A0A7W3PMX0</accession>
<reference evidence="2 3" key="1">
    <citation type="submission" date="2020-07" db="EMBL/GenBank/DDBJ databases">
        <title>Sequencing the genomes of 1000 actinobacteria strains.</title>
        <authorList>
            <person name="Klenk H.-P."/>
        </authorList>
    </citation>
    <scope>NUCLEOTIDE SEQUENCE [LARGE SCALE GENOMIC DNA]</scope>
    <source>
        <strain evidence="2 3">DSM 27576</strain>
    </source>
</reference>
<feature type="region of interest" description="Disordered" evidence="1">
    <location>
        <begin position="1"/>
        <end position="48"/>
    </location>
</feature>
<proteinExistence type="predicted"/>
<name>A0A7W3PMX0_9MICO</name>
<comment type="caution">
    <text evidence="2">The sequence shown here is derived from an EMBL/GenBank/DDBJ whole genome shotgun (WGS) entry which is preliminary data.</text>
</comment>